<evidence type="ECO:0000313" key="2">
    <source>
        <dbReference type="EMBL" id="TVU68427.1"/>
    </source>
</evidence>
<dbReference type="Pfam" id="PF00107">
    <property type="entry name" value="ADH_zinc_N"/>
    <property type="match status" value="1"/>
</dbReference>
<sequence>MSRALMLHEDAPRARVVELEDNQLPDLPVTVDIERSGLNYKDALAITGRGKIVRDLPFVPGIDLTGRVMSSESPDHQVGDEVILTGWGVGERHWGGLAERMRVKPEWLVARPEGMSAEQAMAFGTAGLTAMLCVMRLEEAGLTPQQGPVIVTGATGGVGSWAVQMLAELGFEVHAVSGKAEQRNWLMSLGAYEVHLRSDFEAKGRPLEKSRWAGAVDTAGGQVLANLLAQMHYDGKVAAVGLAAGADLPTSVMPFILRGVSLLGVDSVMINAQRRQQVWQRLASLPANLHSRMQLETVGLDALAERAEAMLDGTISGRVLLDPSL</sequence>
<dbReference type="SUPFAM" id="SSF51735">
    <property type="entry name" value="NAD(P)-binding Rossmann-fold domains"/>
    <property type="match status" value="1"/>
</dbReference>
<dbReference type="RefSeq" id="WP_144727929.1">
    <property type="nucleotide sequence ID" value="NZ_CAWOWR010000002.1"/>
</dbReference>
<dbReference type="InterPro" id="IPR051397">
    <property type="entry name" value="Zn-ADH-like_protein"/>
</dbReference>
<proteinExistence type="predicted"/>
<accession>A0A558HH34</accession>
<dbReference type="InterPro" id="IPR013154">
    <property type="entry name" value="ADH-like_N"/>
</dbReference>
<dbReference type="Pfam" id="PF08240">
    <property type="entry name" value="ADH_N"/>
    <property type="match status" value="1"/>
</dbReference>
<reference evidence="2 3" key="1">
    <citation type="submission" date="2019-07" db="EMBL/GenBank/DDBJ databases">
        <title>Diversity of Bacteria from Kongsfjorden, Arctic.</title>
        <authorList>
            <person name="Yu Y."/>
        </authorList>
    </citation>
    <scope>NUCLEOTIDE SEQUENCE [LARGE SCALE GENOMIC DNA]</scope>
    <source>
        <strain evidence="2 3">SM1923</strain>
    </source>
</reference>
<dbReference type="PANTHER" id="PTHR43677:SF1">
    <property type="entry name" value="ACRYLYL-COA REDUCTASE ACUI-RELATED"/>
    <property type="match status" value="1"/>
</dbReference>
<dbReference type="SMART" id="SM00829">
    <property type="entry name" value="PKS_ER"/>
    <property type="match status" value="1"/>
</dbReference>
<dbReference type="InterPro" id="IPR036291">
    <property type="entry name" value="NAD(P)-bd_dom_sf"/>
</dbReference>
<dbReference type="Proteomes" id="UP000319941">
    <property type="component" value="Unassembled WGS sequence"/>
</dbReference>
<dbReference type="AlphaFoldDB" id="A0A558HH34"/>
<comment type="caution">
    <text evidence="2">The sequence shown here is derived from an EMBL/GenBank/DDBJ whole genome shotgun (WGS) entry which is preliminary data.</text>
</comment>
<name>A0A558HH34_9GAMM</name>
<dbReference type="InterPro" id="IPR011032">
    <property type="entry name" value="GroES-like_sf"/>
</dbReference>
<feature type="domain" description="Enoyl reductase (ER)" evidence="1">
    <location>
        <begin position="8"/>
        <end position="321"/>
    </location>
</feature>
<evidence type="ECO:0000313" key="3">
    <source>
        <dbReference type="Proteomes" id="UP000319941"/>
    </source>
</evidence>
<dbReference type="InterPro" id="IPR014188">
    <property type="entry name" value="Acrylyl-CoA_reductase_AcuI"/>
</dbReference>
<dbReference type="NCBIfam" id="TIGR02823">
    <property type="entry name" value="oxido_YhdH"/>
    <property type="match status" value="1"/>
</dbReference>
<keyword evidence="3" id="KW-1185">Reference proteome</keyword>
<dbReference type="CDD" id="cd08288">
    <property type="entry name" value="MDR_yhdh"/>
    <property type="match status" value="1"/>
</dbReference>
<dbReference type="OrthoDB" id="9782155at2"/>
<evidence type="ECO:0000259" key="1">
    <source>
        <dbReference type="SMART" id="SM00829"/>
    </source>
</evidence>
<gene>
    <name evidence="2" type="ORF">FQP86_14655</name>
</gene>
<dbReference type="GO" id="GO:0043957">
    <property type="term" value="F:acryloyl-CoA reductase (NADPH) activity"/>
    <property type="evidence" value="ECO:0007669"/>
    <property type="project" value="TreeGrafter"/>
</dbReference>
<dbReference type="EMBL" id="VNFH01000010">
    <property type="protein sequence ID" value="TVU68427.1"/>
    <property type="molecule type" value="Genomic_DNA"/>
</dbReference>
<dbReference type="PANTHER" id="PTHR43677">
    <property type="entry name" value="SHORT-CHAIN DEHYDROGENASE/REDUCTASE"/>
    <property type="match status" value="1"/>
</dbReference>
<dbReference type="STRING" id="553385.GCA_000591415_01224"/>
<dbReference type="InterPro" id="IPR020843">
    <property type="entry name" value="ER"/>
</dbReference>
<organism evidence="2 3">
    <name type="scientific">Cobetia crustatorum</name>
    <dbReference type="NCBI Taxonomy" id="553385"/>
    <lineage>
        <taxon>Bacteria</taxon>
        <taxon>Pseudomonadati</taxon>
        <taxon>Pseudomonadota</taxon>
        <taxon>Gammaproteobacteria</taxon>
        <taxon>Oceanospirillales</taxon>
        <taxon>Halomonadaceae</taxon>
        <taxon>Cobetia</taxon>
    </lineage>
</organism>
<dbReference type="Gene3D" id="3.90.180.10">
    <property type="entry name" value="Medium-chain alcohol dehydrogenases, catalytic domain"/>
    <property type="match status" value="1"/>
</dbReference>
<dbReference type="SUPFAM" id="SSF50129">
    <property type="entry name" value="GroES-like"/>
    <property type="match status" value="1"/>
</dbReference>
<protein>
    <submittedName>
        <fullName evidence="2">Oxidoreductase</fullName>
    </submittedName>
</protein>
<dbReference type="InterPro" id="IPR013149">
    <property type="entry name" value="ADH-like_C"/>
</dbReference>
<dbReference type="Gene3D" id="3.40.50.720">
    <property type="entry name" value="NAD(P)-binding Rossmann-like Domain"/>
    <property type="match status" value="1"/>
</dbReference>